<name>A0A2A6LQT7_RHIFR</name>
<comment type="caution">
    <text evidence="2">The sequence shown here is derived from an EMBL/GenBank/DDBJ whole genome shotgun (WGS) entry which is preliminary data.</text>
</comment>
<dbReference type="InterPro" id="IPR053135">
    <property type="entry name" value="AKR2_Oxidoreductase"/>
</dbReference>
<evidence type="ECO:0000313" key="3">
    <source>
        <dbReference type="Proteomes" id="UP000220353"/>
    </source>
</evidence>
<gene>
    <name evidence="2" type="ORF">CO661_27940</name>
</gene>
<dbReference type="AlphaFoldDB" id="A0A2A6LQT7"/>
<dbReference type="CDD" id="cd19086">
    <property type="entry name" value="AKR_AKR11C1"/>
    <property type="match status" value="1"/>
</dbReference>
<dbReference type="Pfam" id="PF00248">
    <property type="entry name" value="Aldo_ket_red"/>
    <property type="match status" value="1"/>
</dbReference>
<protein>
    <submittedName>
        <fullName evidence="2">Aldo/keto reductase</fullName>
    </submittedName>
</protein>
<dbReference type="EMBL" id="NWTC01000030">
    <property type="protein sequence ID" value="PDT44576.1"/>
    <property type="molecule type" value="Genomic_DNA"/>
</dbReference>
<evidence type="ECO:0000259" key="1">
    <source>
        <dbReference type="Pfam" id="PF00248"/>
    </source>
</evidence>
<dbReference type="InterPro" id="IPR023210">
    <property type="entry name" value="NADP_OxRdtase_dom"/>
</dbReference>
<feature type="domain" description="NADP-dependent oxidoreductase" evidence="1">
    <location>
        <begin position="15"/>
        <end position="299"/>
    </location>
</feature>
<reference evidence="2 3" key="1">
    <citation type="submission" date="2017-09" db="EMBL/GenBank/DDBJ databases">
        <title>Comparative genomics of rhizobia isolated from Phaseolus vulgaris in China.</title>
        <authorList>
            <person name="Tong W."/>
        </authorList>
    </citation>
    <scope>NUCLEOTIDE SEQUENCE [LARGE SCALE GENOMIC DNA]</scope>
    <source>
        <strain evidence="2 3">PCH1</strain>
    </source>
</reference>
<dbReference type="RefSeq" id="WP_037436249.1">
    <property type="nucleotide sequence ID" value="NZ_NWTC01000030.1"/>
</dbReference>
<dbReference type="InterPro" id="IPR036812">
    <property type="entry name" value="NAD(P)_OxRdtase_dom_sf"/>
</dbReference>
<dbReference type="Proteomes" id="UP000220353">
    <property type="component" value="Unassembled WGS sequence"/>
</dbReference>
<accession>A0A2A6LQT7</accession>
<dbReference type="PANTHER" id="PTHR43312:SF1">
    <property type="entry name" value="NADP-DEPENDENT OXIDOREDUCTASE DOMAIN-CONTAINING PROTEIN"/>
    <property type="match status" value="1"/>
</dbReference>
<organism evidence="2 3">
    <name type="scientific">Rhizobium fredii</name>
    <name type="common">Sinorhizobium fredii</name>
    <dbReference type="NCBI Taxonomy" id="380"/>
    <lineage>
        <taxon>Bacteria</taxon>
        <taxon>Pseudomonadati</taxon>
        <taxon>Pseudomonadota</taxon>
        <taxon>Alphaproteobacteria</taxon>
        <taxon>Hyphomicrobiales</taxon>
        <taxon>Rhizobiaceae</taxon>
        <taxon>Sinorhizobium/Ensifer group</taxon>
        <taxon>Sinorhizobium</taxon>
    </lineage>
</organism>
<dbReference type="SUPFAM" id="SSF51430">
    <property type="entry name" value="NAD(P)-linked oxidoreductase"/>
    <property type="match status" value="1"/>
</dbReference>
<dbReference type="Gene3D" id="3.20.20.100">
    <property type="entry name" value="NADP-dependent oxidoreductase domain"/>
    <property type="match status" value="1"/>
</dbReference>
<proteinExistence type="predicted"/>
<evidence type="ECO:0000313" key="2">
    <source>
        <dbReference type="EMBL" id="PDT44576.1"/>
    </source>
</evidence>
<sequence>MHYRTLGRTGLRISEIGYGAWGIGNSGWQGASDEESARALNRAIDLGLNFIDTALGYGDGHSERLIGKLLRERSETIYVSTKIPPKNRIWPARPGTPAEDGFPADHVIACTETSLRNLGVDTIDVQQFHVWSDEWVGRGDWLEAVERLKRDGKIRFFGVSINDYEPHNALKLVESGVVDSVQVIYNVFEQAPEEQLFPACEQHKVGVIVRVALDEGGLTGQIRADTVFPEGDFRQNYFRGDRKREVEERTRKIVEDLAIAPDALAETALRFVLSHPAVSTVIPGMRSVRNVERNCAIGDGRGLPQEPREKLRAHKWPRNFYRD</sequence>
<dbReference type="PANTHER" id="PTHR43312">
    <property type="entry name" value="D-THREO-ALDOSE 1-DEHYDROGENASE"/>
    <property type="match status" value="1"/>
</dbReference>